<protein>
    <submittedName>
        <fullName evidence="7">Calcium/calmodulin-dependent protein kinase type IV-like</fullName>
    </submittedName>
</protein>
<keyword evidence="1 3" id="KW-0547">Nucleotide-binding</keyword>
<keyword evidence="6" id="KW-1185">Reference proteome</keyword>
<dbReference type="InterPro" id="IPR017441">
    <property type="entry name" value="Protein_kinase_ATP_BS"/>
</dbReference>
<proteinExistence type="inferred from homology"/>
<comment type="similarity">
    <text evidence="4">Belongs to the protein kinase superfamily.</text>
</comment>
<dbReference type="Proteomes" id="UP000694865">
    <property type="component" value="Unplaced"/>
</dbReference>
<evidence type="ECO:0000256" key="1">
    <source>
        <dbReference type="ARBA" id="ARBA00022741"/>
    </source>
</evidence>
<accession>A0ABM0GT73</accession>
<evidence type="ECO:0000259" key="5">
    <source>
        <dbReference type="PROSITE" id="PS50011"/>
    </source>
</evidence>
<dbReference type="InterPro" id="IPR008271">
    <property type="entry name" value="Ser/Thr_kinase_AS"/>
</dbReference>
<name>A0ABM0GT73_SACKO</name>
<dbReference type="PROSITE" id="PS50011">
    <property type="entry name" value="PROTEIN_KINASE_DOM"/>
    <property type="match status" value="1"/>
</dbReference>
<feature type="binding site" evidence="3">
    <location>
        <position position="55"/>
    </location>
    <ligand>
        <name>ATP</name>
        <dbReference type="ChEBI" id="CHEBI:30616"/>
    </ligand>
</feature>
<keyword evidence="4" id="KW-0418">Kinase</keyword>
<dbReference type="PROSITE" id="PS00107">
    <property type="entry name" value="PROTEIN_KINASE_ATP"/>
    <property type="match status" value="1"/>
</dbReference>
<evidence type="ECO:0000256" key="4">
    <source>
        <dbReference type="RuleBase" id="RU000304"/>
    </source>
</evidence>
<keyword evidence="2 3" id="KW-0067">ATP-binding</keyword>
<organism evidence="6 7">
    <name type="scientific">Saccoglossus kowalevskii</name>
    <name type="common">Acorn worm</name>
    <dbReference type="NCBI Taxonomy" id="10224"/>
    <lineage>
        <taxon>Eukaryota</taxon>
        <taxon>Metazoa</taxon>
        <taxon>Hemichordata</taxon>
        <taxon>Enteropneusta</taxon>
        <taxon>Harrimaniidae</taxon>
        <taxon>Saccoglossus</taxon>
    </lineage>
</organism>
<evidence type="ECO:0000256" key="2">
    <source>
        <dbReference type="ARBA" id="ARBA00022840"/>
    </source>
</evidence>
<dbReference type="PANTHER" id="PTHR24347">
    <property type="entry name" value="SERINE/THREONINE-PROTEIN KINASE"/>
    <property type="match status" value="1"/>
</dbReference>
<gene>
    <name evidence="7" type="primary">LOC100373179</name>
</gene>
<evidence type="ECO:0000313" key="6">
    <source>
        <dbReference type="Proteomes" id="UP000694865"/>
    </source>
</evidence>
<dbReference type="Gene3D" id="6.10.140.620">
    <property type="match status" value="1"/>
</dbReference>
<dbReference type="InterPro" id="IPR011009">
    <property type="entry name" value="Kinase-like_dom_sf"/>
</dbReference>
<sequence>MPTSMTPSNEFWIAESKKDSSFDDNYNRGKELGRGATSVVFRCEQKGTDKPFAVKTLHKNVDKKIIRTEIGVLLKLKHPNVIQLKEIFETPLHLDLVLELVTGGELFDRIVARGYYSERDAASSIRQICEAVGYLHENDIVHRDLKPENLLYQDTSEDALLKIADFGLSKIMSDSVTMQTVCGTPGYCAPEVLHGTPYGPEVDMWGVGVITYILLCGFEPFYDDRGDKYMFQKILNANYEFISPWWDDVSLNAKDLIMKLLVLDPKKRLTAKEALRHPWVLGNAAKFSHMENTQENLKEFNAKRKLKAATQAIMIATKLGFEFTSASPPRPASASSAEGKN</sequence>
<dbReference type="SUPFAM" id="SSF56112">
    <property type="entry name" value="Protein kinase-like (PK-like)"/>
    <property type="match status" value="1"/>
</dbReference>
<dbReference type="SMART" id="SM00220">
    <property type="entry name" value="S_TKc"/>
    <property type="match status" value="1"/>
</dbReference>
<dbReference type="Gene3D" id="3.30.200.20">
    <property type="entry name" value="Phosphorylase Kinase, domain 1"/>
    <property type="match status" value="1"/>
</dbReference>
<dbReference type="Gene3D" id="1.10.510.10">
    <property type="entry name" value="Transferase(Phosphotransferase) domain 1"/>
    <property type="match status" value="1"/>
</dbReference>
<keyword evidence="4" id="KW-0723">Serine/threonine-protein kinase</keyword>
<dbReference type="InterPro" id="IPR000719">
    <property type="entry name" value="Prot_kinase_dom"/>
</dbReference>
<dbReference type="Pfam" id="PF00069">
    <property type="entry name" value="Pkinase"/>
    <property type="match status" value="1"/>
</dbReference>
<dbReference type="RefSeq" id="XP_002736839.1">
    <property type="nucleotide sequence ID" value="XM_002736793.2"/>
</dbReference>
<evidence type="ECO:0000256" key="3">
    <source>
        <dbReference type="PROSITE-ProRule" id="PRU10141"/>
    </source>
</evidence>
<keyword evidence="4" id="KW-0808">Transferase</keyword>
<reference evidence="7" key="1">
    <citation type="submission" date="2025-08" db="UniProtKB">
        <authorList>
            <consortium name="RefSeq"/>
        </authorList>
    </citation>
    <scope>IDENTIFICATION</scope>
    <source>
        <tissue evidence="7">Testes</tissue>
    </source>
</reference>
<feature type="domain" description="Protein kinase" evidence="5">
    <location>
        <begin position="26"/>
        <end position="280"/>
    </location>
</feature>
<dbReference type="GeneID" id="100373179"/>
<evidence type="ECO:0000313" key="7">
    <source>
        <dbReference type="RefSeq" id="XP_002736839.1"/>
    </source>
</evidence>
<dbReference type="PROSITE" id="PS00108">
    <property type="entry name" value="PROTEIN_KINASE_ST"/>
    <property type="match status" value="1"/>
</dbReference>